<keyword evidence="2" id="KW-1185">Reference proteome</keyword>
<gene>
    <name evidence="1" type="ORF">GCM10008179_08000</name>
</gene>
<evidence type="ECO:0000313" key="1">
    <source>
        <dbReference type="EMBL" id="GLK67162.1"/>
    </source>
</evidence>
<proteinExistence type="predicted"/>
<dbReference type="Proteomes" id="UP001143372">
    <property type="component" value="Unassembled WGS sequence"/>
</dbReference>
<sequence length="98" mass="10562">MTEGRDYDVADVQAQNDDGLHVIASVRTNNTRINSTSSITVTDNGKVIFGPATREDSAWAERIAAPGKGLHALRAECGHTNSTPVFCRLETDQRHAGP</sequence>
<evidence type="ECO:0000313" key="2">
    <source>
        <dbReference type="Proteomes" id="UP001143372"/>
    </source>
</evidence>
<reference evidence="1" key="1">
    <citation type="journal article" date="2014" name="Int. J. Syst. Evol. Microbiol.">
        <title>Complete genome sequence of Corynebacterium casei LMG S-19264T (=DSM 44701T), isolated from a smear-ripened cheese.</title>
        <authorList>
            <consortium name="US DOE Joint Genome Institute (JGI-PGF)"/>
            <person name="Walter F."/>
            <person name="Albersmeier A."/>
            <person name="Kalinowski J."/>
            <person name="Ruckert C."/>
        </authorList>
    </citation>
    <scope>NUCLEOTIDE SEQUENCE</scope>
    <source>
        <strain evidence="1">VKM B-2347</strain>
    </source>
</reference>
<dbReference type="AlphaFoldDB" id="A0A9W6IYS4"/>
<accession>A0A9W6IYS4</accession>
<dbReference type="RefSeq" id="WP_271167420.1">
    <property type="nucleotide sequence ID" value="NZ_BSFI01000004.1"/>
</dbReference>
<name>A0A9W6IYS4_9HYPH</name>
<comment type="caution">
    <text evidence="1">The sequence shown here is derived from an EMBL/GenBank/DDBJ whole genome shotgun (WGS) entry which is preliminary data.</text>
</comment>
<reference evidence="1" key="2">
    <citation type="submission" date="2023-01" db="EMBL/GenBank/DDBJ databases">
        <authorList>
            <person name="Sun Q."/>
            <person name="Evtushenko L."/>
        </authorList>
    </citation>
    <scope>NUCLEOTIDE SEQUENCE</scope>
    <source>
        <strain evidence="1">VKM B-2347</strain>
    </source>
</reference>
<dbReference type="EMBL" id="BSFI01000004">
    <property type="protein sequence ID" value="GLK67162.1"/>
    <property type="molecule type" value="Genomic_DNA"/>
</dbReference>
<protein>
    <submittedName>
        <fullName evidence="1">Uncharacterized protein</fullName>
    </submittedName>
</protein>
<organism evidence="1 2">
    <name type="scientific">Hansschlegelia plantiphila</name>
    <dbReference type="NCBI Taxonomy" id="374655"/>
    <lineage>
        <taxon>Bacteria</taxon>
        <taxon>Pseudomonadati</taxon>
        <taxon>Pseudomonadota</taxon>
        <taxon>Alphaproteobacteria</taxon>
        <taxon>Hyphomicrobiales</taxon>
        <taxon>Methylopilaceae</taxon>
        <taxon>Hansschlegelia</taxon>
    </lineage>
</organism>